<evidence type="ECO:0000259" key="1">
    <source>
        <dbReference type="SMART" id="SM00953"/>
    </source>
</evidence>
<evidence type="ECO:0000313" key="3">
    <source>
        <dbReference type="Proteomes" id="UP001595792"/>
    </source>
</evidence>
<dbReference type="SMART" id="SM00953">
    <property type="entry name" value="RES"/>
    <property type="match status" value="1"/>
</dbReference>
<dbReference type="Pfam" id="PF08808">
    <property type="entry name" value="RES"/>
    <property type="match status" value="1"/>
</dbReference>
<sequence length="149" mass="17257">MFVFRITLTKYADSLVASGRAARWNSNDIKVIYTSGSRALACLENVVHRSKLGLSTNFSVMQVEIPNSISVTEIYLKDLPKNWDDFEHMHFMQKIGNQWIKDSKTAILKVPSSIIHEEFNYLLNPNHPNFNKIKLKEVLPFLFDDRIKN</sequence>
<name>A0ABV8NRX7_9SPHI</name>
<dbReference type="InterPro" id="IPR014914">
    <property type="entry name" value="RES_dom"/>
</dbReference>
<feature type="domain" description="RES" evidence="1">
    <location>
        <begin position="12"/>
        <end position="137"/>
    </location>
</feature>
<dbReference type="Proteomes" id="UP001595792">
    <property type="component" value="Unassembled WGS sequence"/>
</dbReference>
<reference evidence="3" key="1">
    <citation type="journal article" date="2019" name="Int. J. Syst. Evol. Microbiol.">
        <title>The Global Catalogue of Microorganisms (GCM) 10K type strain sequencing project: providing services to taxonomists for standard genome sequencing and annotation.</title>
        <authorList>
            <consortium name="The Broad Institute Genomics Platform"/>
            <consortium name="The Broad Institute Genome Sequencing Center for Infectious Disease"/>
            <person name="Wu L."/>
            <person name="Ma J."/>
        </authorList>
    </citation>
    <scope>NUCLEOTIDE SEQUENCE [LARGE SCALE GENOMIC DNA]</scope>
    <source>
        <strain evidence="3">CCM 8689</strain>
    </source>
</reference>
<dbReference type="EMBL" id="JBHSBY010000145">
    <property type="protein sequence ID" value="MFC4198977.1"/>
    <property type="molecule type" value="Genomic_DNA"/>
</dbReference>
<gene>
    <name evidence="2" type="ORF">ACFOUY_19880</name>
</gene>
<proteinExistence type="predicted"/>
<accession>A0ABV8NRX7</accession>
<evidence type="ECO:0000313" key="2">
    <source>
        <dbReference type="EMBL" id="MFC4198977.1"/>
    </source>
</evidence>
<comment type="caution">
    <text evidence="2">The sequence shown here is derived from an EMBL/GenBank/DDBJ whole genome shotgun (WGS) entry which is preliminary data.</text>
</comment>
<dbReference type="RefSeq" id="WP_378963028.1">
    <property type="nucleotide sequence ID" value="NZ_JBHRXC010000016.1"/>
</dbReference>
<protein>
    <submittedName>
        <fullName evidence="2">RES family NAD+ phosphorylase</fullName>
    </submittedName>
</protein>
<keyword evidence="3" id="KW-1185">Reference proteome</keyword>
<organism evidence="2 3">
    <name type="scientific">Pedobacter jamesrossensis</name>
    <dbReference type="NCBI Taxonomy" id="1908238"/>
    <lineage>
        <taxon>Bacteria</taxon>
        <taxon>Pseudomonadati</taxon>
        <taxon>Bacteroidota</taxon>
        <taxon>Sphingobacteriia</taxon>
        <taxon>Sphingobacteriales</taxon>
        <taxon>Sphingobacteriaceae</taxon>
        <taxon>Pedobacter</taxon>
    </lineage>
</organism>